<feature type="coiled-coil region" evidence="1">
    <location>
        <begin position="13"/>
        <end position="40"/>
    </location>
</feature>
<evidence type="ECO:0000256" key="1">
    <source>
        <dbReference type="SAM" id="Coils"/>
    </source>
</evidence>
<comment type="caution">
    <text evidence="3">The sequence shown here is derived from an EMBL/GenBank/DDBJ whole genome shotgun (WGS) entry which is preliminary data.</text>
</comment>
<evidence type="ECO:0000313" key="3">
    <source>
        <dbReference type="EMBL" id="CAK1548736.1"/>
    </source>
</evidence>
<evidence type="ECO:0008006" key="5">
    <source>
        <dbReference type="Google" id="ProtNLM"/>
    </source>
</evidence>
<sequence length="309" mass="35887">MLFKKPKTIPADCEEIHNRIRAHEEQLEALQKELFQRQRISLKRKRAPLKQKQKHVFVKPRKIELNNSVQTLKRKIEGLTMLTGIEVQSFKKGDHCCIVYNMQQNSENQIKHGLRIEMKTGGNEVTESALPVGFNWNAVVDDYENMLKPEYLLAVQSALLAYYDRLEQFKELQNLLTVDGILFRNLDGSHIEATFSLQNAEDDCVEIRVTLVLDYRVQDIRPKKFLFIGDNLSEGLESLQQQCVMLKKKPLHKAFKSTFINNTGLWKLVQQLKTTKTTPVRSKRVHPNRNPNNDDTFHPDECSDQGEEE</sequence>
<dbReference type="Proteomes" id="UP001497472">
    <property type="component" value="Unassembled WGS sequence"/>
</dbReference>
<protein>
    <recommendedName>
        <fullName evidence="5">Centromere protein O</fullName>
    </recommendedName>
</protein>
<feature type="region of interest" description="Disordered" evidence="2">
    <location>
        <begin position="277"/>
        <end position="309"/>
    </location>
</feature>
<evidence type="ECO:0000256" key="2">
    <source>
        <dbReference type="SAM" id="MobiDB-lite"/>
    </source>
</evidence>
<keyword evidence="4" id="KW-1185">Reference proteome</keyword>
<accession>A0AAV1JJJ6</accession>
<gene>
    <name evidence="3" type="ORF">LNINA_LOCUS8095</name>
</gene>
<reference evidence="3 4" key="1">
    <citation type="submission" date="2023-11" db="EMBL/GenBank/DDBJ databases">
        <authorList>
            <person name="Okamura Y."/>
        </authorList>
    </citation>
    <scope>NUCLEOTIDE SEQUENCE [LARGE SCALE GENOMIC DNA]</scope>
</reference>
<evidence type="ECO:0000313" key="4">
    <source>
        <dbReference type="Proteomes" id="UP001497472"/>
    </source>
</evidence>
<dbReference type="AlphaFoldDB" id="A0AAV1JJJ6"/>
<proteinExistence type="predicted"/>
<dbReference type="EMBL" id="CAVLEF010000010">
    <property type="protein sequence ID" value="CAK1548736.1"/>
    <property type="molecule type" value="Genomic_DNA"/>
</dbReference>
<keyword evidence="1" id="KW-0175">Coiled coil</keyword>
<name>A0AAV1JJJ6_9NEOP</name>
<organism evidence="3 4">
    <name type="scientific">Leptosia nina</name>
    <dbReference type="NCBI Taxonomy" id="320188"/>
    <lineage>
        <taxon>Eukaryota</taxon>
        <taxon>Metazoa</taxon>
        <taxon>Ecdysozoa</taxon>
        <taxon>Arthropoda</taxon>
        <taxon>Hexapoda</taxon>
        <taxon>Insecta</taxon>
        <taxon>Pterygota</taxon>
        <taxon>Neoptera</taxon>
        <taxon>Endopterygota</taxon>
        <taxon>Lepidoptera</taxon>
        <taxon>Glossata</taxon>
        <taxon>Ditrysia</taxon>
        <taxon>Papilionoidea</taxon>
        <taxon>Pieridae</taxon>
        <taxon>Pierinae</taxon>
        <taxon>Leptosia</taxon>
    </lineage>
</organism>